<protein>
    <recommendedName>
        <fullName evidence="4">Gag-pro-like protein</fullName>
    </recommendedName>
</protein>
<dbReference type="GeneID" id="121218431"/>
<proteinExistence type="predicted"/>
<evidence type="ECO:0000313" key="2">
    <source>
        <dbReference type="Proteomes" id="UP000818029"/>
    </source>
</evidence>
<evidence type="ECO:0008006" key="4">
    <source>
        <dbReference type="Google" id="ProtNLM"/>
    </source>
</evidence>
<organism evidence="2 3">
    <name type="scientific">Gossypium hirsutum</name>
    <name type="common">Upland cotton</name>
    <name type="synonym">Gossypium mexicanum</name>
    <dbReference type="NCBI Taxonomy" id="3635"/>
    <lineage>
        <taxon>Eukaryota</taxon>
        <taxon>Viridiplantae</taxon>
        <taxon>Streptophyta</taxon>
        <taxon>Embryophyta</taxon>
        <taxon>Tracheophyta</taxon>
        <taxon>Spermatophyta</taxon>
        <taxon>Magnoliopsida</taxon>
        <taxon>eudicotyledons</taxon>
        <taxon>Gunneridae</taxon>
        <taxon>Pentapetalae</taxon>
        <taxon>rosids</taxon>
        <taxon>malvids</taxon>
        <taxon>Malvales</taxon>
        <taxon>Malvaceae</taxon>
        <taxon>Malvoideae</taxon>
        <taxon>Gossypium</taxon>
    </lineage>
</organism>
<dbReference type="InterPro" id="IPR021109">
    <property type="entry name" value="Peptidase_aspartic_dom_sf"/>
</dbReference>
<keyword evidence="2" id="KW-1185">Reference proteome</keyword>
<gene>
    <name evidence="3" type="primary">LOC121218431</name>
</gene>
<reference evidence="3" key="2">
    <citation type="submission" date="2025-08" db="UniProtKB">
        <authorList>
            <consortium name="RefSeq"/>
        </authorList>
    </citation>
    <scope>IDENTIFICATION</scope>
</reference>
<accession>A0ABM3A9L0</accession>
<feature type="region of interest" description="Disordered" evidence="1">
    <location>
        <begin position="1"/>
        <end position="26"/>
    </location>
</feature>
<dbReference type="CDD" id="cd00303">
    <property type="entry name" value="retropepsin_like"/>
    <property type="match status" value="1"/>
</dbReference>
<dbReference type="Proteomes" id="UP000818029">
    <property type="component" value="Chromosome D06"/>
</dbReference>
<reference evidence="2" key="1">
    <citation type="journal article" date="2020" name="Nat. Genet.">
        <title>Genomic diversifications of five Gossypium allopolyploid species and their impact on cotton improvement.</title>
        <authorList>
            <person name="Chen Z.J."/>
            <person name="Sreedasyam A."/>
            <person name="Ando A."/>
            <person name="Song Q."/>
            <person name="De Santiago L.M."/>
            <person name="Hulse-Kemp A.M."/>
            <person name="Ding M."/>
            <person name="Ye W."/>
            <person name="Kirkbride R.C."/>
            <person name="Jenkins J."/>
            <person name="Plott C."/>
            <person name="Lovell J."/>
            <person name="Lin Y.M."/>
            <person name="Vaughn R."/>
            <person name="Liu B."/>
            <person name="Simpson S."/>
            <person name="Scheffler B.E."/>
            <person name="Wen L."/>
            <person name="Saski C.A."/>
            <person name="Grover C.E."/>
            <person name="Hu G."/>
            <person name="Conover J.L."/>
            <person name="Carlson J.W."/>
            <person name="Shu S."/>
            <person name="Boston L.B."/>
            <person name="Williams M."/>
            <person name="Peterson D.G."/>
            <person name="McGee K."/>
            <person name="Jones D.C."/>
            <person name="Wendel J.F."/>
            <person name="Stelly D.M."/>
            <person name="Grimwood J."/>
            <person name="Schmutz J."/>
        </authorList>
    </citation>
    <scope>NUCLEOTIDE SEQUENCE [LARGE SCALE GENOMIC DNA]</scope>
    <source>
        <strain evidence="2">cv. TM-1</strain>
    </source>
</reference>
<dbReference type="RefSeq" id="XP_040951552.1">
    <property type="nucleotide sequence ID" value="XM_041095618.1"/>
</dbReference>
<dbReference type="Gene3D" id="2.40.70.10">
    <property type="entry name" value="Acid Proteases"/>
    <property type="match status" value="1"/>
</dbReference>
<evidence type="ECO:0000313" key="3">
    <source>
        <dbReference type="RefSeq" id="XP_040951552.1"/>
    </source>
</evidence>
<dbReference type="PANTHER" id="PTHR32108:SF9">
    <property type="entry name" value="REVERSE TRANSCRIPTASE RNASE H-LIKE DOMAIN-CONTAINING PROTEIN"/>
    <property type="match status" value="1"/>
</dbReference>
<dbReference type="PANTHER" id="PTHR32108">
    <property type="entry name" value="DNA-DIRECTED RNA POLYMERASE SUBUNIT ALPHA"/>
    <property type="match status" value="1"/>
</dbReference>
<name>A0ABM3A9L0_GOSHI</name>
<evidence type="ECO:0000256" key="1">
    <source>
        <dbReference type="SAM" id="MobiDB-lite"/>
    </source>
</evidence>
<sequence>MPAQSQPRNEQRPTRPNPERPQFTPIPVSYGELYPKLLEKQLISPHYMAPLKPPYPKCNVTGNPLPNHTGRNVNAVTNEDNCQAKGCVTEVKTPLRKVWEMMIENGLLRSSSKILKEESTKDQSFCDFHGVQGHDIQSCREFRKLLQDMMDNKEVKVFDRVEGAEEGEICASDNQSTAFPYSVDRPLVIYYEAKKEEVSREVKPSLIIEVPAHFPYKDNKAVPWKYDVNIVVPEGEKSKVMNEDVSEVGHFTRNGRCYSPETIEPKKKVAGPSQKGKAPMYDVEDDVGTQLEQEVKKAMNEEEAHEFLKFIKHSEYSVVEQLNKQPARISVLSLLLNSEPHRNALLKVLNQAYVANNVSVEKFDRWANNLNADNFISFSDDEIPPNSRGSIKALHITTNYKGYILANVLIDNGSALNVIPLATLSRMPVDMSYLRPCHSIVRAFDGTRREVMGKIKIPLKVGPCVYDIEFQVMDITPSYSCLLGRHWIHSAGVVP</sequence>